<keyword evidence="6" id="KW-0175">Coiled coil</keyword>
<dbReference type="GO" id="GO:0003735">
    <property type="term" value="F:structural constituent of ribosome"/>
    <property type="evidence" value="ECO:0007669"/>
    <property type="project" value="InterPro"/>
</dbReference>
<dbReference type="GO" id="GO:0006412">
    <property type="term" value="P:translation"/>
    <property type="evidence" value="ECO:0007669"/>
    <property type="project" value="UniProtKB-UniRule"/>
</dbReference>
<evidence type="ECO:0000256" key="6">
    <source>
        <dbReference type="SAM" id="Coils"/>
    </source>
</evidence>
<dbReference type="InterPro" id="IPR001854">
    <property type="entry name" value="Ribosomal_uL29"/>
</dbReference>
<evidence type="ECO:0000256" key="2">
    <source>
        <dbReference type="ARBA" id="ARBA00022980"/>
    </source>
</evidence>
<dbReference type="HAMAP" id="MF_00374">
    <property type="entry name" value="Ribosomal_uL29"/>
    <property type="match status" value="1"/>
</dbReference>
<feature type="coiled-coil region" evidence="6">
    <location>
        <begin position="4"/>
        <end position="31"/>
    </location>
</feature>
<proteinExistence type="inferred from homology"/>
<sequence>MKFKELVTKNKKELERSLLELKEKLREMRFKVAQRQLRKVHEIKTTRRDVARIETALYSIGAKTDESRKSKISNTKII</sequence>
<dbReference type="Pfam" id="PF00831">
    <property type="entry name" value="Ribosomal_L29"/>
    <property type="match status" value="1"/>
</dbReference>
<evidence type="ECO:0000256" key="1">
    <source>
        <dbReference type="ARBA" id="ARBA00009254"/>
    </source>
</evidence>
<dbReference type="NCBIfam" id="TIGR00012">
    <property type="entry name" value="L29"/>
    <property type="match status" value="1"/>
</dbReference>
<gene>
    <name evidence="5" type="primary">rpmC</name>
    <name evidence="7" type="ORF">AUJ29_02635</name>
</gene>
<dbReference type="GO" id="GO:1990904">
    <property type="term" value="C:ribonucleoprotein complex"/>
    <property type="evidence" value="ECO:0007669"/>
    <property type="project" value="UniProtKB-KW"/>
</dbReference>
<accession>A0A1J4U1Q3</accession>
<evidence type="ECO:0000256" key="3">
    <source>
        <dbReference type="ARBA" id="ARBA00023274"/>
    </source>
</evidence>
<dbReference type="EMBL" id="MNVB01000058">
    <property type="protein sequence ID" value="OIO16558.1"/>
    <property type="molecule type" value="Genomic_DNA"/>
</dbReference>
<evidence type="ECO:0000313" key="8">
    <source>
        <dbReference type="Proteomes" id="UP000182465"/>
    </source>
</evidence>
<organism evidence="7 8">
    <name type="scientific">Candidatus Kuenenbacteria bacterium CG1_02_38_13</name>
    <dbReference type="NCBI Taxonomy" id="1805235"/>
    <lineage>
        <taxon>Bacteria</taxon>
        <taxon>Candidatus Kueneniibacteriota</taxon>
    </lineage>
</organism>
<evidence type="ECO:0000313" key="7">
    <source>
        <dbReference type="EMBL" id="OIO16558.1"/>
    </source>
</evidence>
<evidence type="ECO:0000256" key="4">
    <source>
        <dbReference type="ARBA" id="ARBA00035204"/>
    </source>
</evidence>
<name>A0A1J4U1Q3_9BACT</name>
<keyword evidence="2 5" id="KW-0689">Ribosomal protein</keyword>
<reference evidence="7 8" key="1">
    <citation type="journal article" date="2016" name="Environ. Microbiol.">
        <title>Genomic resolution of a cold subsurface aquifer community provides metabolic insights for novel microbes adapted to high CO concentrations.</title>
        <authorList>
            <person name="Probst A.J."/>
            <person name="Castelle C.J."/>
            <person name="Singh A."/>
            <person name="Brown C.T."/>
            <person name="Anantharaman K."/>
            <person name="Sharon I."/>
            <person name="Hug L.A."/>
            <person name="Burstein D."/>
            <person name="Emerson J.B."/>
            <person name="Thomas B.C."/>
            <person name="Banfield J.F."/>
        </authorList>
    </citation>
    <scope>NUCLEOTIDE SEQUENCE [LARGE SCALE GENOMIC DNA]</scope>
    <source>
        <strain evidence="7">CG1_02_38_13</strain>
    </source>
</reference>
<dbReference type="GO" id="GO:0005840">
    <property type="term" value="C:ribosome"/>
    <property type="evidence" value="ECO:0007669"/>
    <property type="project" value="UniProtKB-KW"/>
</dbReference>
<comment type="similarity">
    <text evidence="1 5">Belongs to the universal ribosomal protein uL29 family.</text>
</comment>
<keyword evidence="3 5" id="KW-0687">Ribonucleoprotein</keyword>
<comment type="caution">
    <text evidence="7">The sequence shown here is derived from an EMBL/GenBank/DDBJ whole genome shotgun (WGS) entry which is preliminary data.</text>
</comment>
<dbReference type="Proteomes" id="UP000182465">
    <property type="component" value="Unassembled WGS sequence"/>
</dbReference>
<dbReference type="SUPFAM" id="SSF46561">
    <property type="entry name" value="Ribosomal protein L29 (L29p)"/>
    <property type="match status" value="1"/>
</dbReference>
<dbReference type="InterPro" id="IPR036049">
    <property type="entry name" value="Ribosomal_uL29_sf"/>
</dbReference>
<protein>
    <recommendedName>
        <fullName evidence="4 5">Large ribosomal subunit protein uL29</fullName>
    </recommendedName>
</protein>
<dbReference type="Gene3D" id="1.10.287.310">
    <property type="match status" value="1"/>
</dbReference>
<evidence type="ECO:0000256" key="5">
    <source>
        <dbReference type="HAMAP-Rule" id="MF_00374"/>
    </source>
</evidence>
<dbReference type="AlphaFoldDB" id="A0A1J4U1Q3"/>